<gene>
    <name evidence="12" type="primary">tsaE</name>
    <name evidence="12" type="ORF">ET495_16060</name>
</gene>
<dbReference type="NCBIfam" id="TIGR00150">
    <property type="entry name" value="T6A_YjeE"/>
    <property type="match status" value="1"/>
</dbReference>
<evidence type="ECO:0000256" key="9">
    <source>
        <dbReference type="ARBA" id="ARBA00022842"/>
    </source>
</evidence>
<keyword evidence="9" id="KW-0460">Magnesium</keyword>
<evidence type="ECO:0000256" key="8">
    <source>
        <dbReference type="ARBA" id="ARBA00022840"/>
    </source>
</evidence>
<dbReference type="PANTHER" id="PTHR33540">
    <property type="entry name" value="TRNA THREONYLCARBAMOYLADENOSINE BIOSYNTHESIS PROTEIN TSAE"/>
    <property type="match status" value="1"/>
</dbReference>
<proteinExistence type="inferred from homology"/>
<comment type="similarity">
    <text evidence="2">Belongs to the TsaE family.</text>
</comment>
<evidence type="ECO:0000313" key="13">
    <source>
        <dbReference type="Proteomes" id="UP000291758"/>
    </source>
</evidence>
<dbReference type="RefSeq" id="WP_129205618.1">
    <property type="nucleotide sequence ID" value="NZ_CP035495.1"/>
</dbReference>
<comment type="function">
    <text evidence="10">Required for the formation of a threonylcarbamoyl group on adenosine at position 37 (t(6)A37) in tRNAs that read codons beginning with adenine. Is involved in the transfer of the threonylcarbamoyl moiety of threonylcarbamoyl-AMP (TC-AMP) to the N6 group of A37, together with TsaD and TsaB. TsaE seems to play an indirect role in the t(6)A biosynthesis pathway, possibly in regulating the core enzymatic function of TsaD.</text>
</comment>
<comment type="subcellular location">
    <subcellularLocation>
        <location evidence="1">Cytoplasm</location>
    </subcellularLocation>
</comment>
<evidence type="ECO:0000256" key="5">
    <source>
        <dbReference type="ARBA" id="ARBA00022694"/>
    </source>
</evidence>
<dbReference type="GO" id="GO:0005737">
    <property type="term" value="C:cytoplasm"/>
    <property type="evidence" value="ECO:0007669"/>
    <property type="project" value="UniProtKB-SubCell"/>
</dbReference>
<evidence type="ECO:0000256" key="1">
    <source>
        <dbReference type="ARBA" id="ARBA00004496"/>
    </source>
</evidence>
<evidence type="ECO:0000313" key="12">
    <source>
        <dbReference type="EMBL" id="QAY64476.1"/>
    </source>
</evidence>
<evidence type="ECO:0000256" key="11">
    <source>
        <dbReference type="ARBA" id="ARBA00032441"/>
    </source>
</evidence>
<keyword evidence="8" id="KW-0067">ATP-binding</keyword>
<evidence type="ECO:0000256" key="3">
    <source>
        <dbReference type="ARBA" id="ARBA00019010"/>
    </source>
</evidence>
<protein>
    <recommendedName>
        <fullName evidence="3">tRNA threonylcarbamoyladenosine biosynthesis protein TsaE</fullName>
    </recommendedName>
    <alternativeName>
        <fullName evidence="11">t(6)A37 threonylcarbamoyladenosine biosynthesis protein TsaE</fullName>
    </alternativeName>
</protein>
<reference evidence="12 13" key="1">
    <citation type="submission" date="2019-01" db="EMBL/GenBank/DDBJ databases">
        <title>Genome sequencing of strain 2JSPR-7.</title>
        <authorList>
            <person name="Heo J."/>
            <person name="Kim S.-J."/>
            <person name="Kim J.-S."/>
            <person name="Hong S.-B."/>
            <person name="Kwon S.-W."/>
        </authorList>
    </citation>
    <scope>NUCLEOTIDE SEQUENCE [LARGE SCALE GENOMIC DNA]</scope>
    <source>
        <strain evidence="12 13">2JSPR-7</strain>
    </source>
</reference>
<dbReference type="GO" id="GO:0002949">
    <property type="term" value="P:tRNA threonylcarbamoyladenosine modification"/>
    <property type="evidence" value="ECO:0007669"/>
    <property type="project" value="InterPro"/>
</dbReference>
<keyword evidence="6" id="KW-0479">Metal-binding</keyword>
<accession>A0A4P6EPS0</accession>
<dbReference type="KEGG" id="xyl:ET495_16060"/>
<evidence type="ECO:0000256" key="4">
    <source>
        <dbReference type="ARBA" id="ARBA00022490"/>
    </source>
</evidence>
<dbReference type="Pfam" id="PF02367">
    <property type="entry name" value="TsaE"/>
    <property type="match status" value="1"/>
</dbReference>
<dbReference type="Proteomes" id="UP000291758">
    <property type="component" value="Chromosome"/>
</dbReference>
<dbReference type="OrthoDB" id="9800307at2"/>
<dbReference type="Gene3D" id="3.40.50.300">
    <property type="entry name" value="P-loop containing nucleotide triphosphate hydrolases"/>
    <property type="match status" value="1"/>
</dbReference>
<dbReference type="AlphaFoldDB" id="A0A4P6EPS0"/>
<evidence type="ECO:0000256" key="2">
    <source>
        <dbReference type="ARBA" id="ARBA00007599"/>
    </source>
</evidence>
<name>A0A4P6EPS0_9MICO</name>
<organism evidence="12 13">
    <name type="scientific">Xylanimonas allomyrinae</name>
    <dbReference type="NCBI Taxonomy" id="2509459"/>
    <lineage>
        <taxon>Bacteria</taxon>
        <taxon>Bacillati</taxon>
        <taxon>Actinomycetota</taxon>
        <taxon>Actinomycetes</taxon>
        <taxon>Micrococcales</taxon>
        <taxon>Promicromonosporaceae</taxon>
        <taxon>Xylanimonas</taxon>
    </lineage>
</organism>
<keyword evidence="4" id="KW-0963">Cytoplasm</keyword>
<keyword evidence="12" id="KW-0808">Transferase</keyword>
<dbReference type="GO" id="GO:0005524">
    <property type="term" value="F:ATP binding"/>
    <property type="evidence" value="ECO:0007669"/>
    <property type="project" value="UniProtKB-KW"/>
</dbReference>
<dbReference type="InterPro" id="IPR027417">
    <property type="entry name" value="P-loop_NTPase"/>
</dbReference>
<dbReference type="EMBL" id="CP035495">
    <property type="protein sequence ID" value="QAY64476.1"/>
    <property type="molecule type" value="Genomic_DNA"/>
</dbReference>
<sequence length="181" mass="18684">MTEVRVDLPTAEATRALGAALVRVLRAGDLVILTGDLGAGKTTFTQGLGAALHVRGQVASPTFIVAREHPPLPRPDGTTGPGLVHVDAYRLGGLGELDALDLDASLDDSVTVVEWGRGLAETLTDDRLEIELVRPRGLAAAGLDPENAEAGVRHATLRGVGARWAGVDLRAVVTDPGPGAP</sequence>
<evidence type="ECO:0000256" key="6">
    <source>
        <dbReference type="ARBA" id="ARBA00022723"/>
    </source>
</evidence>
<evidence type="ECO:0000256" key="10">
    <source>
        <dbReference type="ARBA" id="ARBA00024908"/>
    </source>
</evidence>
<dbReference type="GO" id="GO:0046872">
    <property type="term" value="F:metal ion binding"/>
    <property type="evidence" value="ECO:0007669"/>
    <property type="project" value="UniProtKB-KW"/>
</dbReference>
<keyword evidence="5" id="KW-0819">tRNA processing</keyword>
<evidence type="ECO:0000256" key="7">
    <source>
        <dbReference type="ARBA" id="ARBA00022741"/>
    </source>
</evidence>
<dbReference type="SUPFAM" id="SSF52540">
    <property type="entry name" value="P-loop containing nucleoside triphosphate hydrolases"/>
    <property type="match status" value="1"/>
</dbReference>
<keyword evidence="13" id="KW-1185">Reference proteome</keyword>
<dbReference type="GO" id="GO:0016740">
    <property type="term" value="F:transferase activity"/>
    <property type="evidence" value="ECO:0007669"/>
    <property type="project" value="UniProtKB-KW"/>
</dbReference>
<dbReference type="InterPro" id="IPR003442">
    <property type="entry name" value="T6A_TsaE"/>
</dbReference>
<dbReference type="PANTHER" id="PTHR33540:SF2">
    <property type="entry name" value="TRNA THREONYLCARBAMOYLADENOSINE BIOSYNTHESIS PROTEIN TSAE"/>
    <property type="match status" value="1"/>
</dbReference>
<keyword evidence="7" id="KW-0547">Nucleotide-binding</keyword>